<feature type="region of interest" description="Disordered" evidence="1">
    <location>
        <begin position="83"/>
        <end position="104"/>
    </location>
</feature>
<gene>
    <name evidence="2" type="primary">m48.1</name>
</gene>
<organism evidence="2 3">
    <name type="scientific">Murid herpesvirus 1</name>
    <name type="common">MuHV-1</name>
    <name type="synonym">Mouse cytomegalovirus</name>
    <dbReference type="NCBI Taxonomy" id="10366"/>
    <lineage>
        <taxon>Viruses</taxon>
        <taxon>Duplodnaviria</taxon>
        <taxon>Heunggongvirae</taxon>
        <taxon>Peploviricota</taxon>
        <taxon>Herviviricetes</taxon>
        <taxon>Herpesvirales</taxon>
        <taxon>Orthoherpesviridae</taxon>
        <taxon>Betaherpesvirinae</taxon>
        <taxon>Muromegalovirus</taxon>
        <taxon>Muromegalovirus muridbeta1</taxon>
    </lineage>
</organism>
<evidence type="ECO:0000313" key="3">
    <source>
        <dbReference type="Proteomes" id="UP000114645"/>
    </source>
</evidence>
<protein>
    <submittedName>
        <fullName evidence="2">M48.1 protein</fullName>
    </submittedName>
</protein>
<feature type="compositionally biased region" description="Low complexity" evidence="1">
    <location>
        <begin position="83"/>
        <end position="98"/>
    </location>
</feature>
<accession>H2A1B1</accession>
<evidence type="ECO:0000313" key="2">
    <source>
        <dbReference type="EMBL" id="CCE56726.1"/>
    </source>
</evidence>
<evidence type="ECO:0000256" key="1">
    <source>
        <dbReference type="SAM" id="MobiDB-lite"/>
    </source>
</evidence>
<name>H2A1B1_MUHV1</name>
<reference evidence="2 3" key="1">
    <citation type="journal article" date="2013" name="Virology">
        <title>The genome of murine cytomegalovirus is shaped by purifying selection and extensive recombination.</title>
        <authorList>
            <person name="Smith L.M."/>
            <person name="McWhorter A.R."/>
            <person name="Shellam G.R."/>
            <person name="Redwood A.J."/>
        </authorList>
    </citation>
    <scope>NUCLEOTIDE SEQUENCE [LARGE SCALE GENOMIC DNA]</scope>
    <source>
        <strain evidence="2">C4B</strain>
    </source>
</reference>
<organismHost>
    <name type="scientific">Mus musculus</name>
    <name type="common">Mouse</name>
    <dbReference type="NCBI Taxonomy" id="10090"/>
</organismHost>
<dbReference type="EMBL" id="HE610452">
    <property type="protein sequence ID" value="CCE56726.1"/>
    <property type="molecule type" value="Genomic_DNA"/>
</dbReference>
<dbReference type="Proteomes" id="UP000114645">
    <property type="component" value="Segment"/>
</dbReference>
<sequence>MCVLLYDGGFFSDREHPQKVQLVGEFVLVSSHLHIFRNHGRDDGLCNHRRRQVEYVGAELLPPFLFFLAAAAASSSSSATAAGATAAAATPASRGRATNVGRHE</sequence>
<proteinExistence type="predicted"/>